<protein>
    <recommendedName>
        <fullName evidence="5">Sec-independent protein translocase protein TatC</fullName>
    </recommendedName>
</protein>
<dbReference type="RefSeq" id="WP_190999385.1">
    <property type="nucleotide sequence ID" value="NZ_JACXSI010000045.1"/>
</dbReference>
<keyword evidence="5" id="KW-0813">Transport</keyword>
<evidence type="ECO:0000256" key="3">
    <source>
        <dbReference type="ARBA" id="ARBA00022989"/>
    </source>
</evidence>
<evidence type="ECO:0000256" key="4">
    <source>
        <dbReference type="ARBA" id="ARBA00023136"/>
    </source>
</evidence>
<feature type="transmembrane region" description="Helical" evidence="5">
    <location>
        <begin position="61"/>
        <end position="85"/>
    </location>
</feature>
<feature type="transmembrane region" description="Helical" evidence="5">
    <location>
        <begin position="188"/>
        <end position="206"/>
    </location>
</feature>
<sequence length="251" mass="29102">MNDKELNMVDHLDELRKRLIISAIAFIAFFIAAFLFVEKIYQWLVRDLDMKLIILGPTDILWVYFIIAGVMAISASIPVIAFQVWQFVKPGLLPHERKTTLRYIPALFLLFILGICFGYFIIFPTVLNFLIGLGGDMFMTSFTAEKYFRFLMNMTLPFAFLFELPAITMFLTSIGILNPYALAKVRKYAYFILIVIAVLLSPPDFISDVLVAIPLLLLYEISITLSKFVYKRRQKRLEDSREGEYETEEWA</sequence>
<accession>A0A927D1I6</accession>
<organism evidence="6 7">
    <name type="scientific">Peribacillus faecalis</name>
    <dbReference type="NCBI Taxonomy" id="2772559"/>
    <lineage>
        <taxon>Bacteria</taxon>
        <taxon>Bacillati</taxon>
        <taxon>Bacillota</taxon>
        <taxon>Bacilli</taxon>
        <taxon>Bacillales</taxon>
        <taxon>Bacillaceae</taxon>
        <taxon>Peribacillus</taxon>
    </lineage>
</organism>
<evidence type="ECO:0000256" key="2">
    <source>
        <dbReference type="ARBA" id="ARBA00022692"/>
    </source>
</evidence>
<feature type="transmembrane region" description="Helical" evidence="5">
    <location>
        <begin position="151"/>
        <end position="176"/>
    </location>
</feature>
<evidence type="ECO:0000313" key="7">
    <source>
        <dbReference type="Proteomes" id="UP000602076"/>
    </source>
</evidence>
<feature type="transmembrane region" description="Helical" evidence="5">
    <location>
        <begin position="20"/>
        <end position="41"/>
    </location>
</feature>
<dbReference type="PANTHER" id="PTHR30371">
    <property type="entry name" value="SEC-INDEPENDENT PROTEIN TRANSLOCASE PROTEIN TATC"/>
    <property type="match status" value="1"/>
</dbReference>
<dbReference type="GO" id="GO:0043953">
    <property type="term" value="P:protein transport by the Tat complex"/>
    <property type="evidence" value="ECO:0007669"/>
    <property type="project" value="UniProtKB-UniRule"/>
</dbReference>
<dbReference type="Proteomes" id="UP000602076">
    <property type="component" value="Unassembled WGS sequence"/>
</dbReference>
<dbReference type="AlphaFoldDB" id="A0A927D1I6"/>
<dbReference type="GO" id="GO:0033281">
    <property type="term" value="C:TAT protein transport complex"/>
    <property type="evidence" value="ECO:0007669"/>
    <property type="project" value="UniProtKB-UniRule"/>
</dbReference>
<dbReference type="Pfam" id="PF00902">
    <property type="entry name" value="TatC"/>
    <property type="match status" value="1"/>
</dbReference>
<keyword evidence="4 5" id="KW-0472">Membrane</keyword>
<comment type="caution">
    <text evidence="6">The sequence shown here is derived from an EMBL/GenBank/DDBJ whole genome shotgun (WGS) entry which is preliminary data.</text>
</comment>
<proteinExistence type="inferred from homology"/>
<comment type="similarity">
    <text evidence="5">Belongs to the TatC family.</text>
</comment>
<dbReference type="GO" id="GO:0065002">
    <property type="term" value="P:intracellular protein transmembrane transport"/>
    <property type="evidence" value="ECO:0007669"/>
    <property type="project" value="TreeGrafter"/>
</dbReference>
<gene>
    <name evidence="5 6" type="primary">tatC</name>
    <name evidence="6" type="ORF">IEO70_16060</name>
</gene>
<evidence type="ECO:0000313" key="6">
    <source>
        <dbReference type="EMBL" id="MBD3109855.1"/>
    </source>
</evidence>
<keyword evidence="7" id="KW-1185">Reference proteome</keyword>
<comment type="subcellular location">
    <subcellularLocation>
        <location evidence="5">Cell membrane</location>
        <topology evidence="5">Multi-pass membrane protein</topology>
    </subcellularLocation>
    <subcellularLocation>
        <location evidence="1">Membrane</location>
        <topology evidence="1">Multi-pass membrane protein</topology>
    </subcellularLocation>
</comment>
<dbReference type="NCBIfam" id="TIGR00945">
    <property type="entry name" value="tatC"/>
    <property type="match status" value="1"/>
</dbReference>
<evidence type="ECO:0000256" key="1">
    <source>
        <dbReference type="ARBA" id="ARBA00004141"/>
    </source>
</evidence>
<dbReference type="PANTHER" id="PTHR30371:SF4">
    <property type="entry name" value="SEC-INDEPENDENT PROTEIN TRANSLOCASE PROTEIN TATCD"/>
    <property type="match status" value="1"/>
</dbReference>
<keyword evidence="5" id="KW-1003">Cell membrane</keyword>
<dbReference type="HAMAP" id="MF_00902">
    <property type="entry name" value="TatC"/>
    <property type="match status" value="1"/>
</dbReference>
<name>A0A927D1I6_9BACI</name>
<comment type="function">
    <text evidence="5">Part of the twin-arginine translocation (Tat) system that transports large folded proteins containing a characteristic twin-arginine motif in their signal peptide across membranes.</text>
</comment>
<keyword evidence="5" id="KW-0811">Translocation</keyword>
<keyword evidence="3 5" id="KW-1133">Transmembrane helix</keyword>
<feature type="transmembrane region" description="Helical" evidence="5">
    <location>
        <begin position="106"/>
        <end position="131"/>
    </location>
</feature>
<dbReference type="EMBL" id="JACXSI010000045">
    <property type="protein sequence ID" value="MBD3109855.1"/>
    <property type="molecule type" value="Genomic_DNA"/>
</dbReference>
<reference evidence="6" key="1">
    <citation type="submission" date="2020-09" db="EMBL/GenBank/DDBJ databases">
        <title>Bacillus faecalis sp. nov., a moderately halophilic bacterium isolated from cow faeces.</title>
        <authorList>
            <person name="Jiang L."/>
            <person name="Lee J."/>
        </authorList>
    </citation>
    <scope>NUCLEOTIDE SEQUENCE</scope>
    <source>
        <strain evidence="6">AGMB 02131</strain>
    </source>
</reference>
<keyword evidence="5" id="KW-0653">Protein transport</keyword>
<keyword evidence="2 5" id="KW-0812">Transmembrane</keyword>
<comment type="subunit">
    <text evidence="5">Forms a complex with TatA.</text>
</comment>
<dbReference type="GO" id="GO:0009977">
    <property type="term" value="F:proton motive force dependent protein transmembrane transporter activity"/>
    <property type="evidence" value="ECO:0007669"/>
    <property type="project" value="TreeGrafter"/>
</dbReference>
<dbReference type="PRINTS" id="PR01840">
    <property type="entry name" value="TATCFAMILY"/>
</dbReference>
<feature type="transmembrane region" description="Helical" evidence="5">
    <location>
        <begin position="212"/>
        <end position="230"/>
    </location>
</feature>
<dbReference type="InterPro" id="IPR002033">
    <property type="entry name" value="TatC"/>
</dbReference>
<evidence type="ECO:0000256" key="5">
    <source>
        <dbReference type="HAMAP-Rule" id="MF_00902"/>
    </source>
</evidence>